<evidence type="ECO:0000256" key="3">
    <source>
        <dbReference type="ARBA" id="ARBA00022692"/>
    </source>
</evidence>
<feature type="transmembrane region" description="Helical" evidence="6">
    <location>
        <begin position="128"/>
        <end position="145"/>
    </location>
</feature>
<dbReference type="CDD" id="cd13124">
    <property type="entry name" value="MATE_SpoVB_like"/>
    <property type="match status" value="1"/>
</dbReference>
<feature type="transmembrane region" description="Helical" evidence="6">
    <location>
        <begin position="324"/>
        <end position="347"/>
    </location>
</feature>
<feature type="transmembrane region" description="Helical" evidence="6">
    <location>
        <begin position="166"/>
        <end position="183"/>
    </location>
</feature>
<dbReference type="AlphaFoldDB" id="A0A1G8HZU6"/>
<dbReference type="InterPro" id="IPR024923">
    <property type="entry name" value="PG_synth_SpoVB"/>
</dbReference>
<organism evidence="7 8">
    <name type="scientific">Alteribacillus persepolensis</name>
    <dbReference type="NCBI Taxonomy" id="568899"/>
    <lineage>
        <taxon>Bacteria</taxon>
        <taxon>Bacillati</taxon>
        <taxon>Bacillota</taxon>
        <taxon>Bacilli</taxon>
        <taxon>Bacillales</taxon>
        <taxon>Bacillaceae</taxon>
        <taxon>Alteribacillus</taxon>
    </lineage>
</organism>
<feature type="transmembrane region" description="Helical" evidence="6">
    <location>
        <begin position="367"/>
        <end position="385"/>
    </location>
</feature>
<comment type="subcellular location">
    <subcellularLocation>
        <location evidence="1">Cell membrane</location>
        <topology evidence="1">Multi-pass membrane protein</topology>
    </subcellularLocation>
</comment>
<feature type="transmembrane region" description="Helical" evidence="6">
    <location>
        <begin position="236"/>
        <end position="260"/>
    </location>
</feature>
<evidence type="ECO:0000313" key="7">
    <source>
        <dbReference type="EMBL" id="SDI12199.1"/>
    </source>
</evidence>
<feature type="transmembrane region" description="Helical" evidence="6">
    <location>
        <begin position="52"/>
        <end position="70"/>
    </location>
</feature>
<dbReference type="RefSeq" id="WP_091275435.1">
    <property type="nucleotide sequence ID" value="NZ_FNDK01000022.1"/>
</dbReference>
<keyword evidence="5 6" id="KW-0472">Membrane</keyword>
<dbReference type="OrthoDB" id="9775950at2"/>
<reference evidence="7 8" key="1">
    <citation type="submission" date="2016-10" db="EMBL/GenBank/DDBJ databases">
        <authorList>
            <person name="de Groot N.N."/>
        </authorList>
    </citation>
    <scope>NUCLEOTIDE SEQUENCE [LARGE SCALE GENOMIC DNA]</scope>
    <source>
        <strain evidence="7 8">DSM 21632</strain>
    </source>
</reference>
<protein>
    <submittedName>
        <fullName evidence="7">Polysaccharide transporter, PST family</fullName>
    </submittedName>
</protein>
<dbReference type="EMBL" id="FNDK01000022">
    <property type="protein sequence ID" value="SDI12199.1"/>
    <property type="molecule type" value="Genomic_DNA"/>
</dbReference>
<keyword evidence="8" id="KW-1185">Reference proteome</keyword>
<evidence type="ECO:0000256" key="1">
    <source>
        <dbReference type="ARBA" id="ARBA00004651"/>
    </source>
</evidence>
<sequence>MSTSYIKNKTLWKGAFLVSGAAFLGKILSALYRVPFQNITGDLGYYVYQQIYPFYGAAMVISMYGFPVVISKVVMEQTEKGDGEKRAVETAFASLFLLLIVFVPLFLLIFIQAEPIALAMGDVQLKRAIQVVSVVFLFIPVYSAARGYFQGIGLMTPTAVSHTIEQCLRVLVILGLASFVVHTGQSEYRAGESAAIGSIAGSAAGILYLMLSVWRDGAVSRGNIRWSHIFTMMKQINVLLLTRGFFVCAGAMIFILYQWVDAFTIAPLLEQHGMTEEEARTAKGVFDRGQPLLQFGTVIATSFAMAVVPLITRAKQQRNNSASHWYAALSIRVSVLIGAAAAVGLFITAEFVNVMLFENTAGTEFLRILAVTLAASGVVMASSAVMQGHDCFYIPVMHLMLGLVIKTGANIYLIPVFHEKGAAFATVIGMVITALCNMAYLYKKKWVEAFSWRWLWKAFFAVVLMAALALLLIETFSSLFPLTRMWAAVGALSTAVTASVFFVWLLIVCSVLTKEERALLPAMGRIEQIIRRKE</sequence>
<dbReference type="GO" id="GO:0005886">
    <property type="term" value="C:plasma membrane"/>
    <property type="evidence" value="ECO:0007669"/>
    <property type="project" value="UniProtKB-SubCell"/>
</dbReference>
<feature type="transmembrane region" description="Helical" evidence="6">
    <location>
        <begin position="485"/>
        <end position="513"/>
    </location>
</feature>
<feature type="transmembrane region" description="Helical" evidence="6">
    <location>
        <begin position="421"/>
        <end position="442"/>
    </location>
</feature>
<dbReference type="PIRSF" id="PIRSF038958">
    <property type="entry name" value="PG_synth_SpoVB"/>
    <property type="match status" value="1"/>
</dbReference>
<dbReference type="PANTHER" id="PTHR30250">
    <property type="entry name" value="PST FAMILY PREDICTED COLANIC ACID TRANSPORTER"/>
    <property type="match status" value="1"/>
</dbReference>
<dbReference type="InterPro" id="IPR002797">
    <property type="entry name" value="Polysacc_synth"/>
</dbReference>
<keyword evidence="4 6" id="KW-1133">Transmembrane helix</keyword>
<dbReference type="STRING" id="568899.SAMN05192534_12236"/>
<dbReference type="PANTHER" id="PTHR30250:SF29">
    <property type="entry name" value="POLYSACCHARIDE BIOSYNTHESIS PROTEIN C-TERMINAL DOMAIN-CONTAINING PROTEIN"/>
    <property type="match status" value="1"/>
</dbReference>
<feature type="transmembrane region" description="Helical" evidence="6">
    <location>
        <begin position="392"/>
        <end position="415"/>
    </location>
</feature>
<name>A0A1G8HZU6_9BACI</name>
<feature type="transmembrane region" description="Helical" evidence="6">
    <location>
        <begin position="292"/>
        <end position="312"/>
    </location>
</feature>
<feature type="transmembrane region" description="Helical" evidence="6">
    <location>
        <begin position="12"/>
        <end position="32"/>
    </location>
</feature>
<evidence type="ECO:0000256" key="5">
    <source>
        <dbReference type="ARBA" id="ARBA00023136"/>
    </source>
</evidence>
<evidence type="ECO:0000256" key="6">
    <source>
        <dbReference type="SAM" id="Phobius"/>
    </source>
</evidence>
<feature type="transmembrane region" description="Helical" evidence="6">
    <location>
        <begin position="91"/>
        <end position="113"/>
    </location>
</feature>
<feature type="transmembrane region" description="Helical" evidence="6">
    <location>
        <begin position="454"/>
        <end position="473"/>
    </location>
</feature>
<gene>
    <name evidence="7" type="ORF">SAMN05192534_12236</name>
</gene>
<keyword evidence="3 6" id="KW-0812">Transmembrane</keyword>
<evidence type="ECO:0000313" key="8">
    <source>
        <dbReference type="Proteomes" id="UP000199163"/>
    </source>
</evidence>
<proteinExistence type="predicted"/>
<evidence type="ECO:0000256" key="2">
    <source>
        <dbReference type="ARBA" id="ARBA00022475"/>
    </source>
</evidence>
<keyword evidence="2" id="KW-1003">Cell membrane</keyword>
<dbReference type="Proteomes" id="UP000199163">
    <property type="component" value="Unassembled WGS sequence"/>
</dbReference>
<dbReference type="Pfam" id="PF01943">
    <property type="entry name" value="Polysacc_synt"/>
    <property type="match status" value="1"/>
</dbReference>
<accession>A0A1G8HZU6</accession>
<evidence type="ECO:0000256" key="4">
    <source>
        <dbReference type="ARBA" id="ARBA00022989"/>
    </source>
</evidence>
<feature type="transmembrane region" description="Helical" evidence="6">
    <location>
        <begin position="195"/>
        <end position="215"/>
    </location>
</feature>
<dbReference type="InterPro" id="IPR050833">
    <property type="entry name" value="Poly_Biosynth_Transport"/>
</dbReference>